<comment type="similarity">
    <text evidence="3">Belongs to the exportin family.</text>
</comment>
<feature type="non-terminal residue" evidence="8">
    <location>
        <position position="1042"/>
    </location>
</feature>
<evidence type="ECO:0000313" key="9">
    <source>
        <dbReference type="Proteomes" id="UP000245609"/>
    </source>
</evidence>
<feature type="non-terminal residue" evidence="8">
    <location>
        <position position="1"/>
    </location>
</feature>
<evidence type="ECO:0000313" key="8">
    <source>
        <dbReference type="EMBL" id="PVV00438.1"/>
    </source>
</evidence>
<keyword evidence="4" id="KW-0813">Transport</keyword>
<evidence type="ECO:0000256" key="4">
    <source>
        <dbReference type="ARBA" id="ARBA00022448"/>
    </source>
</evidence>
<evidence type="ECO:0000256" key="3">
    <source>
        <dbReference type="ARBA" id="ARBA00009466"/>
    </source>
</evidence>
<dbReference type="AlphaFoldDB" id="A0A2T9Z770"/>
<keyword evidence="6" id="KW-0653">Protein transport</keyword>
<organism evidence="8 9">
    <name type="scientific">Smittium megazygosporum</name>
    <dbReference type="NCBI Taxonomy" id="133381"/>
    <lineage>
        <taxon>Eukaryota</taxon>
        <taxon>Fungi</taxon>
        <taxon>Fungi incertae sedis</taxon>
        <taxon>Zoopagomycota</taxon>
        <taxon>Kickxellomycotina</taxon>
        <taxon>Harpellomycetes</taxon>
        <taxon>Harpellales</taxon>
        <taxon>Legeriomycetaceae</taxon>
        <taxon>Smittium</taxon>
    </lineage>
</organism>
<keyword evidence="9" id="KW-1185">Reference proteome</keyword>
<evidence type="ECO:0000256" key="5">
    <source>
        <dbReference type="ARBA" id="ARBA00022490"/>
    </source>
</evidence>
<dbReference type="InterPro" id="IPR044189">
    <property type="entry name" value="XPO4/7-like"/>
</dbReference>
<dbReference type="PANTHER" id="PTHR12596">
    <property type="entry name" value="EXPORTIN 4,7-RELATED"/>
    <property type="match status" value="1"/>
</dbReference>
<keyword evidence="5" id="KW-0963">Cytoplasm</keyword>
<evidence type="ECO:0000256" key="1">
    <source>
        <dbReference type="ARBA" id="ARBA00004123"/>
    </source>
</evidence>
<sequence>IYTKLPNSSSDFGNSNRKHLAAQCLIQLCSIRYSILLDSFANFERQSIKVSHIQSVMTLIISLINLYTKSNNALDEDLEFDLKVVSEINKYFISCLLQEPLYLDPDKLQIFPMEFVFRYVNMTLEYLNALSNATTFVLEGIYISLKSSDDPTVEELDESYFVEAASNYIETWTDILESLLDWNSSCNQRFGSTNDITIKSEAVLNRFFSLLEPIYQKYIEIFMFMSVKDISKGPIHSLDSDQVEIEPASEYENIFLLKIPLIVRLVRTHSYPFLEKLYAIMVSQLKALSTADGQLSHQLINMDISGNAKNNPLPIYRLLSWIICISGYIFADSSKSEQILIPQLVMKCSSNYFEVAIKNRINPENDFDLNKSDTSPFMNTEIAMLNNHDCRVSNLFSDTVVKTTHLVISALGYVVSGNISDGPGSEMLVEYIFYFLSRVAPVYFILNVDDYEQVSPTFLYAFGSSSNPENGVEILSKILNLSIQSLEKWSKNEQVTHSVIEMLSTLVKSPNIKPNLVSCTNYDAFLSKLVCLLDVLPPSQCSNTVYVISSLSIISNSKCPEKNNISIIYNLVNKYFLNDFSNVKNTFNVTYMLPKANSEQLRIASTKLIFGLDVLEGIFLASSPEVAWEYYFEITCHVLPNIGSLMLSFYKDQNAVFRLLQLLNTMILHQELSWFNEVDFSSTHPNRAVSDHLGIDTIRSIAIMINNAIRDYKTSKEKYLKDNIISPSNLTEAEAIDFLQNCELIKLISQTSLSVSNIWPSGSLDKDISGLSQDELKAFNTELEFIINSIYTVNSTIPLDSLSSPNIISPYISMLKDVSSVFGMNFWNRLPLETCKYIMYAIIVAIDMPVSQISINACSVINQMLFYCVYLRPSQPTMIINSKITQSLIEGIPIILEKLLSTVLFTMCESLIIDYFGLSIALIFLSDKSFFENAMKNYQSKAVVHQQSRIASTFNDFYSNISSVSNASILLNTKSLKDFSILHNFFLEMRLFLYKTNYFLRERESIRIRSLIVQSRDHYSPYMKELETCRFMNGVRIAQTLM</sequence>
<proteinExistence type="inferred from homology"/>
<dbReference type="EMBL" id="MBFS01001981">
    <property type="protein sequence ID" value="PVV00438.1"/>
    <property type="molecule type" value="Genomic_DNA"/>
</dbReference>
<reference evidence="8 9" key="1">
    <citation type="journal article" date="2018" name="MBio">
        <title>Comparative Genomics Reveals the Core Gene Toolbox for the Fungus-Insect Symbiosis.</title>
        <authorList>
            <person name="Wang Y."/>
            <person name="Stata M."/>
            <person name="Wang W."/>
            <person name="Stajich J.E."/>
            <person name="White M.M."/>
            <person name="Moncalvo J.M."/>
        </authorList>
    </citation>
    <scope>NUCLEOTIDE SEQUENCE [LARGE SCALE GENOMIC DNA]</scope>
    <source>
        <strain evidence="8 9">SC-DP-2</strain>
    </source>
</reference>
<dbReference type="GO" id="GO:0005049">
    <property type="term" value="F:nuclear export signal receptor activity"/>
    <property type="evidence" value="ECO:0007669"/>
    <property type="project" value="InterPro"/>
</dbReference>
<accession>A0A2T9Z770</accession>
<keyword evidence="7" id="KW-0539">Nucleus</keyword>
<protein>
    <recommendedName>
        <fullName evidence="10">Exportin-1 C-terminal domain-containing protein</fullName>
    </recommendedName>
</protein>
<evidence type="ECO:0000256" key="2">
    <source>
        <dbReference type="ARBA" id="ARBA00004496"/>
    </source>
</evidence>
<evidence type="ECO:0000256" key="6">
    <source>
        <dbReference type="ARBA" id="ARBA00022927"/>
    </source>
</evidence>
<dbReference type="Proteomes" id="UP000245609">
    <property type="component" value="Unassembled WGS sequence"/>
</dbReference>
<name>A0A2T9Z770_9FUNG</name>
<dbReference type="OrthoDB" id="5548448at2759"/>
<gene>
    <name evidence="8" type="ORF">BB560_005178</name>
</gene>
<evidence type="ECO:0000256" key="7">
    <source>
        <dbReference type="ARBA" id="ARBA00023242"/>
    </source>
</evidence>
<dbReference type="GO" id="GO:0006611">
    <property type="term" value="P:protein export from nucleus"/>
    <property type="evidence" value="ECO:0007669"/>
    <property type="project" value="TreeGrafter"/>
</dbReference>
<dbReference type="STRING" id="133381.A0A2T9Z770"/>
<comment type="subcellular location">
    <subcellularLocation>
        <location evidence="2">Cytoplasm</location>
    </subcellularLocation>
    <subcellularLocation>
        <location evidence="1">Nucleus</location>
    </subcellularLocation>
</comment>
<dbReference type="GO" id="GO:0005737">
    <property type="term" value="C:cytoplasm"/>
    <property type="evidence" value="ECO:0007669"/>
    <property type="project" value="UniProtKB-SubCell"/>
</dbReference>
<comment type="caution">
    <text evidence="8">The sequence shown here is derived from an EMBL/GenBank/DDBJ whole genome shotgun (WGS) entry which is preliminary data.</text>
</comment>
<evidence type="ECO:0008006" key="10">
    <source>
        <dbReference type="Google" id="ProtNLM"/>
    </source>
</evidence>
<dbReference type="GO" id="GO:0005643">
    <property type="term" value="C:nuclear pore"/>
    <property type="evidence" value="ECO:0007669"/>
    <property type="project" value="TreeGrafter"/>
</dbReference>